<protein>
    <submittedName>
        <fullName evidence="1">Uncharacterized protein</fullName>
    </submittedName>
</protein>
<sequence>PSINLGKIHTLHYWLTRIGDNGMVHGGVEDYHVRISDTTVGYAANAIVGDAHNGPASTAIKTLISIRRVGTAVTFYQDGLQIGAEWILANDTDLTLTDVGRESDTQDPTFDGIIFEIAVFDIDQGRIGVRNFFEMTRRIQGI</sequence>
<comment type="caution">
    <text evidence="1">The sequence shown here is derived from an EMBL/GenBank/DDBJ whole genome shotgun (WGS) entry which is preliminary data.</text>
</comment>
<dbReference type="AlphaFoldDB" id="X1GIP5"/>
<organism evidence="1">
    <name type="scientific">marine sediment metagenome</name>
    <dbReference type="NCBI Taxonomy" id="412755"/>
    <lineage>
        <taxon>unclassified sequences</taxon>
        <taxon>metagenomes</taxon>
        <taxon>ecological metagenomes</taxon>
    </lineage>
</organism>
<dbReference type="EMBL" id="BARU01023838">
    <property type="protein sequence ID" value="GAH57801.1"/>
    <property type="molecule type" value="Genomic_DNA"/>
</dbReference>
<gene>
    <name evidence="1" type="ORF">S03H2_38645</name>
</gene>
<name>X1GIP5_9ZZZZ</name>
<proteinExistence type="predicted"/>
<feature type="non-terminal residue" evidence="1">
    <location>
        <position position="1"/>
    </location>
</feature>
<evidence type="ECO:0000313" key="1">
    <source>
        <dbReference type="EMBL" id="GAH57801.1"/>
    </source>
</evidence>
<reference evidence="1" key="1">
    <citation type="journal article" date="2014" name="Front. Microbiol.">
        <title>High frequency of phylogenetically diverse reductive dehalogenase-homologous genes in deep subseafloor sedimentary metagenomes.</title>
        <authorList>
            <person name="Kawai M."/>
            <person name="Futagami T."/>
            <person name="Toyoda A."/>
            <person name="Takaki Y."/>
            <person name="Nishi S."/>
            <person name="Hori S."/>
            <person name="Arai W."/>
            <person name="Tsubouchi T."/>
            <person name="Morono Y."/>
            <person name="Uchiyama I."/>
            <person name="Ito T."/>
            <person name="Fujiyama A."/>
            <person name="Inagaki F."/>
            <person name="Takami H."/>
        </authorList>
    </citation>
    <scope>NUCLEOTIDE SEQUENCE</scope>
    <source>
        <strain evidence="1">Expedition CK06-06</strain>
    </source>
</reference>
<accession>X1GIP5</accession>